<dbReference type="Gene3D" id="3.40.190.150">
    <property type="entry name" value="Bordetella uptake gene, domain 1"/>
    <property type="match status" value="1"/>
</dbReference>
<keyword evidence="2" id="KW-0675">Receptor</keyword>
<dbReference type="PANTHER" id="PTHR42928">
    <property type="entry name" value="TRICARBOXYLATE-BINDING PROTEIN"/>
    <property type="match status" value="1"/>
</dbReference>
<dbReference type="AlphaFoldDB" id="A0A0S3PU94"/>
<dbReference type="InterPro" id="IPR042100">
    <property type="entry name" value="Bug_dom1"/>
</dbReference>
<evidence type="ECO:0000313" key="3">
    <source>
        <dbReference type="Proteomes" id="UP000236884"/>
    </source>
</evidence>
<dbReference type="EMBL" id="AP014946">
    <property type="protein sequence ID" value="BAT59390.1"/>
    <property type="molecule type" value="Genomic_DNA"/>
</dbReference>
<evidence type="ECO:0000256" key="1">
    <source>
        <dbReference type="ARBA" id="ARBA00006987"/>
    </source>
</evidence>
<organism evidence="2 3">
    <name type="scientific">Variibacter gotjawalensis</name>
    <dbReference type="NCBI Taxonomy" id="1333996"/>
    <lineage>
        <taxon>Bacteria</taxon>
        <taxon>Pseudomonadati</taxon>
        <taxon>Pseudomonadota</taxon>
        <taxon>Alphaproteobacteria</taxon>
        <taxon>Hyphomicrobiales</taxon>
        <taxon>Nitrobacteraceae</taxon>
        <taxon>Variibacter</taxon>
    </lineage>
</organism>
<dbReference type="Pfam" id="PF03401">
    <property type="entry name" value="TctC"/>
    <property type="match status" value="1"/>
</dbReference>
<comment type="similarity">
    <text evidence="1">Belongs to the UPF0065 (bug) family.</text>
</comment>
<dbReference type="KEGG" id="vgo:GJW-30_1_01923"/>
<evidence type="ECO:0000313" key="2">
    <source>
        <dbReference type="EMBL" id="BAT59390.1"/>
    </source>
</evidence>
<dbReference type="InterPro" id="IPR006311">
    <property type="entry name" value="TAT_signal"/>
</dbReference>
<dbReference type="PANTHER" id="PTHR42928:SF5">
    <property type="entry name" value="BLR1237 PROTEIN"/>
    <property type="match status" value="1"/>
</dbReference>
<proteinExistence type="inferred from homology"/>
<keyword evidence="3" id="KW-1185">Reference proteome</keyword>
<dbReference type="PROSITE" id="PS51318">
    <property type="entry name" value="TAT"/>
    <property type="match status" value="1"/>
</dbReference>
<name>A0A0S3PU94_9BRAD</name>
<dbReference type="InterPro" id="IPR005064">
    <property type="entry name" value="BUG"/>
</dbReference>
<protein>
    <submittedName>
        <fullName evidence="2">Tripartite tricarboxylate transporter family receptor</fullName>
    </submittedName>
</protein>
<sequence>MSSTITRRQLLGAAGAAAALAIDSRRALAEAYPVRPVRLVVPFAAGGPTDVVARLTGQWLSERLGQQFIIENRPGAGGSVGTEVVVRAPPDGYTLLQVGAFTVVNAALYDNLSFSFARDITPVASMFSTPLVMVANPSLPAKTIPEFIAYAKRQSRQDQYGVERNWRNAPRHRRTVQNDGWR</sequence>
<gene>
    <name evidence="2" type="ORF">GJW-30_1_01923</name>
</gene>
<reference evidence="2 3" key="1">
    <citation type="submission" date="2015-08" db="EMBL/GenBank/DDBJ databases">
        <title>Investigation of the bacterial diversity of lava forest soil.</title>
        <authorList>
            <person name="Lee J.S."/>
        </authorList>
    </citation>
    <scope>NUCLEOTIDE SEQUENCE [LARGE SCALE GENOMIC DNA]</scope>
    <source>
        <strain evidence="2 3">GJW-30</strain>
    </source>
</reference>
<dbReference type="Proteomes" id="UP000236884">
    <property type="component" value="Chromosome"/>
</dbReference>
<accession>A0A0S3PU94</accession>